<evidence type="ECO:0000313" key="3">
    <source>
        <dbReference type="Proteomes" id="UP000823928"/>
    </source>
</evidence>
<keyword evidence="1" id="KW-0812">Transmembrane</keyword>
<dbReference type="NCBIfam" id="NF010613">
    <property type="entry name" value="PRK14013.1-3"/>
    <property type="match status" value="1"/>
</dbReference>
<dbReference type="PANTHER" id="PTHR30238">
    <property type="entry name" value="MEMBRANE BOUND PREDICTED REDOX MODULATOR"/>
    <property type="match status" value="1"/>
</dbReference>
<dbReference type="AlphaFoldDB" id="A0A9D1F1R6"/>
<name>A0A9D1F1R6_9BACT</name>
<feature type="transmembrane region" description="Helical" evidence="1">
    <location>
        <begin position="76"/>
        <end position="101"/>
    </location>
</feature>
<feature type="transmembrane region" description="Helical" evidence="1">
    <location>
        <begin position="256"/>
        <end position="280"/>
    </location>
</feature>
<feature type="transmembrane region" description="Helical" evidence="1">
    <location>
        <begin position="301"/>
        <end position="319"/>
    </location>
</feature>
<sequence>MEKKTLLEYFLGSYIVTIAGLIGAYFWGEHVHNGTGLTCIFIALVLGILEVSLSFDNAVVNAMKLEKMSHKWRHRFLTWGIAIAVFGMRFLFPILVVSIFAKLSMIEVAKIATSNSALYAHYLHETHAPIVTFGGMFLVMLFLNYFFNHEKDIHWIKQLETPIAHLDHVKGIEVVIALGLLLVTQNFVPAEAKIHVLIAGISGIITYLLIDGITHFLEKHEEMRAAKCAVQGAGCTGLISFIYLELIDASFSLDGVLGAFALSKDIIIITIGLSIGAMFVRSLTIMLVEKKTLARFRYLEHGAHWAIGALALIMLISTVREVPEVVTGLIGVGFIAAALVSSIRYNKKLGRCIAGNKEENA</sequence>
<dbReference type="Pfam" id="PF04332">
    <property type="entry name" value="DUF475"/>
    <property type="match status" value="1"/>
</dbReference>
<feature type="transmembrane region" description="Helical" evidence="1">
    <location>
        <begin position="34"/>
        <end position="55"/>
    </location>
</feature>
<protein>
    <submittedName>
        <fullName evidence="2">DUF475 domain-containing protein</fullName>
    </submittedName>
</protein>
<feature type="transmembrane region" description="Helical" evidence="1">
    <location>
        <begin position="325"/>
        <end position="343"/>
    </location>
</feature>
<keyword evidence="1" id="KW-0472">Membrane</keyword>
<dbReference type="NCBIfam" id="NF010619">
    <property type="entry name" value="PRK14013.2-5"/>
    <property type="match status" value="1"/>
</dbReference>
<reference evidence="2" key="2">
    <citation type="journal article" date="2021" name="PeerJ">
        <title>Extensive microbial diversity within the chicken gut microbiome revealed by metagenomics and culture.</title>
        <authorList>
            <person name="Gilroy R."/>
            <person name="Ravi A."/>
            <person name="Getino M."/>
            <person name="Pursley I."/>
            <person name="Horton D.L."/>
            <person name="Alikhan N.F."/>
            <person name="Baker D."/>
            <person name="Gharbi K."/>
            <person name="Hall N."/>
            <person name="Watson M."/>
            <person name="Adriaenssens E.M."/>
            <person name="Foster-Nyarko E."/>
            <person name="Jarju S."/>
            <person name="Secka A."/>
            <person name="Antonio M."/>
            <person name="Oren A."/>
            <person name="Chaudhuri R.R."/>
            <person name="La Ragione R."/>
            <person name="Hildebrand F."/>
            <person name="Pallen M.J."/>
        </authorList>
    </citation>
    <scope>NUCLEOTIDE SEQUENCE</scope>
    <source>
        <strain evidence="2">6276</strain>
    </source>
</reference>
<feature type="transmembrane region" description="Helical" evidence="1">
    <location>
        <begin position="194"/>
        <end position="213"/>
    </location>
</feature>
<accession>A0A9D1F1R6</accession>
<feature type="transmembrane region" description="Helical" evidence="1">
    <location>
        <begin position="7"/>
        <end position="28"/>
    </location>
</feature>
<feature type="transmembrane region" description="Helical" evidence="1">
    <location>
        <begin position="168"/>
        <end position="188"/>
    </location>
</feature>
<dbReference type="Proteomes" id="UP000823928">
    <property type="component" value="Unassembled WGS sequence"/>
</dbReference>
<evidence type="ECO:0000256" key="1">
    <source>
        <dbReference type="SAM" id="Phobius"/>
    </source>
</evidence>
<reference evidence="2" key="1">
    <citation type="submission" date="2020-10" db="EMBL/GenBank/DDBJ databases">
        <authorList>
            <person name="Gilroy R."/>
        </authorList>
    </citation>
    <scope>NUCLEOTIDE SEQUENCE</scope>
    <source>
        <strain evidence="2">6276</strain>
    </source>
</reference>
<feature type="transmembrane region" description="Helical" evidence="1">
    <location>
        <begin position="128"/>
        <end position="147"/>
    </location>
</feature>
<gene>
    <name evidence="2" type="ORF">IAC10_14635</name>
</gene>
<proteinExistence type="predicted"/>
<dbReference type="PANTHER" id="PTHR30238:SF4">
    <property type="entry name" value="SLL1022 PROTEIN"/>
    <property type="match status" value="1"/>
</dbReference>
<comment type="caution">
    <text evidence="2">The sequence shown here is derived from an EMBL/GenBank/DDBJ whole genome shotgun (WGS) entry which is preliminary data.</text>
</comment>
<keyword evidence="1" id="KW-1133">Transmembrane helix</keyword>
<evidence type="ECO:0000313" key="2">
    <source>
        <dbReference type="EMBL" id="HIS37838.1"/>
    </source>
</evidence>
<dbReference type="InterPro" id="IPR007427">
    <property type="entry name" value="DUF475"/>
</dbReference>
<dbReference type="EMBL" id="DVIU01000299">
    <property type="protein sequence ID" value="HIS37838.1"/>
    <property type="molecule type" value="Genomic_DNA"/>
</dbReference>
<feature type="transmembrane region" description="Helical" evidence="1">
    <location>
        <begin position="225"/>
        <end position="244"/>
    </location>
</feature>
<organism evidence="2 3">
    <name type="scientific">Candidatus Scatousia excrementigallinarum</name>
    <dbReference type="NCBI Taxonomy" id="2840935"/>
    <lineage>
        <taxon>Bacteria</taxon>
        <taxon>Candidatus Scatousia</taxon>
    </lineage>
</organism>